<dbReference type="EMBL" id="CP007453">
    <property type="protein sequence ID" value="AHM57664.1"/>
    <property type="molecule type" value="Genomic_DNA"/>
</dbReference>
<dbReference type="KEGG" id="eac:EAL2_808p01590"/>
<accession>W8T7I0</accession>
<dbReference type="AlphaFoldDB" id="W8T7I0"/>
<dbReference type="PATRIC" id="fig|1286171.3.peg.2337"/>
<dbReference type="eggNOG" id="ENOG5032YAX">
    <property type="taxonomic scope" value="Bacteria"/>
</dbReference>
<evidence type="ECO:0000313" key="2">
    <source>
        <dbReference type="Proteomes" id="UP000019591"/>
    </source>
</evidence>
<geneLocation type="plasmid" evidence="1 2">
    <name>EAL2_808p</name>
</geneLocation>
<organism evidence="1 2">
    <name type="scientific">Peptoclostridium acidaminophilum DSM 3953</name>
    <dbReference type="NCBI Taxonomy" id="1286171"/>
    <lineage>
        <taxon>Bacteria</taxon>
        <taxon>Bacillati</taxon>
        <taxon>Bacillota</taxon>
        <taxon>Clostridia</taxon>
        <taxon>Peptostreptococcales</taxon>
        <taxon>Peptoclostridiaceae</taxon>
        <taxon>Peptoclostridium</taxon>
    </lineage>
</organism>
<proteinExistence type="predicted"/>
<evidence type="ECO:0000313" key="1">
    <source>
        <dbReference type="EMBL" id="AHM57664.1"/>
    </source>
</evidence>
<reference evidence="1 2" key="1">
    <citation type="journal article" date="2014" name="Genome Announc.">
        <title>Complete Genome Sequence of Amino Acid-Utilizing Eubacterium acidaminophilum al-2 (DSM 3953).</title>
        <authorList>
            <person name="Poehlein A."/>
            <person name="Andreesen J.R."/>
            <person name="Daniel R."/>
        </authorList>
    </citation>
    <scope>NUCLEOTIDE SEQUENCE [LARGE SCALE GENOMIC DNA]</scope>
    <source>
        <strain evidence="1 2">DSM 3953</strain>
        <plasmid evidence="2">Plasmid EAL2_808p</plasmid>
    </source>
</reference>
<keyword evidence="2" id="KW-1185">Reference proteome</keyword>
<dbReference type="HOGENOM" id="CLU_180670_0_0_9"/>
<protein>
    <submittedName>
        <fullName evidence="1">Uncharacterized protein</fullName>
    </submittedName>
</protein>
<name>W8T7I0_PEPAC</name>
<gene>
    <name evidence="1" type="ORF">EAL2_808p01590</name>
</gene>
<keyword evidence="1" id="KW-0614">Plasmid</keyword>
<dbReference type="RefSeq" id="WP_322787250.1">
    <property type="nucleotide sequence ID" value="NZ_CP007453.1"/>
</dbReference>
<dbReference type="Proteomes" id="UP000019591">
    <property type="component" value="Plasmid EAL2_808p"/>
</dbReference>
<sequence length="70" mass="8281">MNPYEELANAIVVLAAKDYRRAIKQLKRNSKYTPAQQQKSEVERFFRSDWCRELTSVDGEFLIEKSQQEV</sequence>